<reference evidence="3" key="1">
    <citation type="submission" date="2021-02" db="EMBL/GenBank/DDBJ databases">
        <title>Leucobacter sp. CX169.</title>
        <authorList>
            <person name="Cheng Y."/>
        </authorList>
    </citation>
    <scope>NUCLEOTIDE SEQUENCE [LARGE SCALE GENOMIC DNA]</scope>
    <source>
        <strain evidence="3">JY899</strain>
    </source>
</reference>
<protein>
    <submittedName>
        <fullName evidence="2">Carboxymuconolactone decarboxylase family protein</fullName>
    </submittedName>
</protein>
<dbReference type="Pfam" id="PF02627">
    <property type="entry name" value="CMD"/>
    <property type="match status" value="1"/>
</dbReference>
<evidence type="ECO:0000313" key="2">
    <source>
        <dbReference type="EMBL" id="MBM9432990.1"/>
    </source>
</evidence>
<dbReference type="SUPFAM" id="SSF69118">
    <property type="entry name" value="AhpD-like"/>
    <property type="match status" value="1"/>
</dbReference>
<comment type="caution">
    <text evidence="2">The sequence shown here is derived from an EMBL/GenBank/DDBJ whole genome shotgun (WGS) entry which is preliminary data.</text>
</comment>
<proteinExistence type="predicted"/>
<organism evidence="2 3">
    <name type="scientific">Flaviflexus equikiangi</name>
    <dbReference type="NCBI Taxonomy" id="2758573"/>
    <lineage>
        <taxon>Bacteria</taxon>
        <taxon>Bacillati</taxon>
        <taxon>Actinomycetota</taxon>
        <taxon>Actinomycetes</taxon>
        <taxon>Actinomycetales</taxon>
        <taxon>Actinomycetaceae</taxon>
        <taxon>Flaviflexus</taxon>
    </lineage>
</organism>
<keyword evidence="3" id="KW-1185">Reference proteome</keyword>
<dbReference type="Gene3D" id="1.20.1290.10">
    <property type="entry name" value="AhpD-like"/>
    <property type="match status" value="1"/>
</dbReference>
<dbReference type="PANTHER" id="PTHR33930">
    <property type="entry name" value="ALKYL HYDROPEROXIDE REDUCTASE AHPD"/>
    <property type="match status" value="1"/>
</dbReference>
<name>A0ABS2TEB1_9ACTO</name>
<sequence length="103" mass="11331">MFDHVPHVYTAFRDRFPDISEHQDRLASSIDSAGPLDEKTSRLIKLGIALGAQSDGAVRSNVRKAREAGATRDEIEHAILLGLTTRGFPATVAAWQWMNDVGE</sequence>
<dbReference type="InterPro" id="IPR003779">
    <property type="entry name" value="CMD-like"/>
</dbReference>
<accession>A0ABS2TEB1</accession>
<gene>
    <name evidence="2" type="ORF">JVW63_04655</name>
</gene>
<dbReference type="RefSeq" id="WP_182170320.1">
    <property type="nucleotide sequence ID" value="NZ_CP059676.1"/>
</dbReference>
<feature type="domain" description="Carboxymuconolactone decarboxylase-like" evidence="1">
    <location>
        <begin position="18"/>
        <end position="99"/>
    </location>
</feature>
<dbReference type="PANTHER" id="PTHR33930:SF2">
    <property type="entry name" value="BLR3452 PROTEIN"/>
    <property type="match status" value="1"/>
</dbReference>
<dbReference type="InterPro" id="IPR029032">
    <property type="entry name" value="AhpD-like"/>
</dbReference>
<evidence type="ECO:0000313" key="3">
    <source>
        <dbReference type="Proteomes" id="UP000705983"/>
    </source>
</evidence>
<evidence type="ECO:0000259" key="1">
    <source>
        <dbReference type="Pfam" id="PF02627"/>
    </source>
</evidence>
<dbReference type="EMBL" id="JAFFJS010000002">
    <property type="protein sequence ID" value="MBM9432990.1"/>
    <property type="molecule type" value="Genomic_DNA"/>
</dbReference>
<dbReference type="Proteomes" id="UP000705983">
    <property type="component" value="Unassembled WGS sequence"/>
</dbReference>